<accession>A0AAE1EL01</accession>
<dbReference type="InterPro" id="IPR007110">
    <property type="entry name" value="Ig-like_dom"/>
</dbReference>
<evidence type="ECO:0000313" key="4">
    <source>
        <dbReference type="EMBL" id="KAK3854475.1"/>
    </source>
</evidence>
<protein>
    <recommendedName>
        <fullName evidence="3">Ig-like domain-containing protein</fullName>
    </recommendedName>
</protein>
<proteinExistence type="predicted"/>
<sequence>NRPGVLSVSDAQKGPAKEGVVGTLPRGGKGRPHMCVQKRNPSSQTEEVQNILVVERLTRDYHNTTLTCAATQHKTGGPVTTRVVVKMLLLPTSVLVRSEGAVREGSQAVLGCVSRGSRPAAHLSWKLNGKPLPRKLQEIIIDPRRIGEGDKRGIEKKEEEKEEEEEEEKEEVEIKEKRWSV</sequence>
<feature type="non-terminal residue" evidence="4">
    <location>
        <position position="1"/>
    </location>
</feature>
<evidence type="ECO:0000313" key="5">
    <source>
        <dbReference type="Proteomes" id="UP001286313"/>
    </source>
</evidence>
<keyword evidence="1" id="KW-1015">Disulfide bond</keyword>
<dbReference type="Proteomes" id="UP001286313">
    <property type="component" value="Unassembled WGS sequence"/>
</dbReference>
<dbReference type="EMBL" id="JAWQEG010006561">
    <property type="protein sequence ID" value="KAK3854475.1"/>
    <property type="molecule type" value="Genomic_DNA"/>
</dbReference>
<reference evidence="4" key="1">
    <citation type="submission" date="2023-10" db="EMBL/GenBank/DDBJ databases">
        <title>Genome assemblies of two species of porcelain crab, Petrolisthes cinctipes and Petrolisthes manimaculis (Anomura: Porcellanidae).</title>
        <authorList>
            <person name="Angst P."/>
        </authorList>
    </citation>
    <scope>NUCLEOTIDE SEQUENCE</scope>
    <source>
        <strain evidence="4">PB745_01</strain>
        <tissue evidence="4">Gill</tissue>
    </source>
</reference>
<feature type="compositionally biased region" description="Basic and acidic residues" evidence="2">
    <location>
        <begin position="172"/>
        <end position="181"/>
    </location>
</feature>
<evidence type="ECO:0000259" key="3">
    <source>
        <dbReference type="PROSITE" id="PS50835"/>
    </source>
</evidence>
<feature type="region of interest" description="Disordered" evidence="2">
    <location>
        <begin position="148"/>
        <end position="181"/>
    </location>
</feature>
<keyword evidence="5" id="KW-1185">Reference proteome</keyword>
<feature type="compositionally biased region" description="Acidic residues" evidence="2">
    <location>
        <begin position="160"/>
        <end position="171"/>
    </location>
</feature>
<dbReference type="Pfam" id="PF08205">
    <property type="entry name" value="C2-set_2"/>
    <property type="match status" value="1"/>
</dbReference>
<dbReference type="PANTHER" id="PTHR23278">
    <property type="entry name" value="SIDESTEP PROTEIN"/>
    <property type="match status" value="1"/>
</dbReference>
<feature type="region of interest" description="Disordered" evidence="2">
    <location>
        <begin position="1"/>
        <end position="43"/>
    </location>
</feature>
<gene>
    <name evidence="4" type="ORF">Pcinc_039051</name>
</gene>
<feature type="compositionally biased region" description="Basic and acidic residues" evidence="2">
    <location>
        <begin position="148"/>
        <end position="159"/>
    </location>
</feature>
<name>A0AAE1EL01_PETCI</name>
<evidence type="ECO:0000256" key="1">
    <source>
        <dbReference type="ARBA" id="ARBA00023157"/>
    </source>
</evidence>
<comment type="caution">
    <text evidence="4">The sequence shown here is derived from an EMBL/GenBank/DDBJ whole genome shotgun (WGS) entry which is preliminary data.</text>
</comment>
<dbReference type="PROSITE" id="PS50835">
    <property type="entry name" value="IG_LIKE"/>
    <property type="match status" value="1"/>
</dbReference>
<dbReference type="InterPro" id="IPR013162">
    <property type="entry name" value="CD80_C2-set"/>
</dbReference>
<organism evidence="4 5">
    <name type="scientific">Petrolisthes cinctipes</name>
    <name type="common">Flat porcelain crab</name>
    <dbReference type="NCBI Taxonomy" id="88211"/>
    <lineage>
        <taxon>Eukaryota</taxon>
        <taxon>Metazoa</taxon>
        <taxon>Ecdysozoa</taxon>
        <taxon>Arthropoda</taxon>
        <taxon>Crustacea</taxon>
        <taxon>Multicrustacea</taxon>
        <taxon>Malacostraca</taxon>
        <taxon>Eumalacostraca</taxon>
        <taxon>Eucarida</taxon>
        <taxon>Decapoda</taxon>
        <taxon>Pleocyemata</taxon>
        <taxon>Anomura</taxon>
        <taxon>Galatheoidea</taxon>
        <taxon>Porcellanidae</taxon>
        <taxon>Petrolisthes</taxon>
    </lineage>
</organism>
<dbReference type="SUPFAM" id="SSF48726">
    <property type="entry name" value="Immunoglobulin"/>
    <property type="match status" value="1"/>
</dbReference>
<dbReference type="InterPro" id="IPR036179">
    <property type="entry name" value="Ig-like_dom_sf"/>
</dbReference>
<dbReference type="AlphaFoldDB" id="A0AAE1EL01"/>
<dbReference type="InterPro" id="IPR013783">
    <property type="entry name" value="Ig-like_fold"/>
</dbReference>
<dbReference type="PANTHER" id="PTHR23278:SF19">
    <property type="entry name" value="OBSCURIN"/>
    <property type="match status" value="1"/>
</dbReference>
<feature type="domain" description="Ig-like" evidence="3">
    <location>
        <begin position="91"/>
        <end position="181"/>
    </location>
</feature>
<dbReference type="Gene3D" id="2.60.40.10">
    <property type="entry name" value="Immunoglobulins"/>
    <property type="match status" value="1"/>
</dbReference>
<evidence type="ECO:0000256" key="2">
    <source>
        <dbReference type="SAM" id="MobiDB-lite"/>
    </source>
</evidence>